<dbReference type="GO" id="GO:0042546">
    <property type="term" value="P:cell wall biogenesis"/>
    <property type="evidence" value="ECO:0007669"/>
    <property type="project" value="InterPro"/>
</dbReference>
<evidence type="ECO:0000313" key="10">
    <source>
        <dbReference type="EnsemblPlants" id="Zm00001eb371920_P001"/>
    </source>
</evidence>
<evidence type="ECO:0000256" key="7">
    <source>
        <dbReference type="RuleBase" id="RU361120"/>
    </source>
</evidence>
<dbReference type="Proteomes" id="UP000007305">
    <property type="component" value="Chromosome 9"/>
</dbReference>
<dbReference type="InterPro" id="IPR013320">
    <property type="entry name" value="ConA-like_dom_sf"/>
</dbReference>
<dbReference type="STRING" id="4577.K7VQE7"/>
<dbReference type="OMA" id="WGQSHVS"/>
<evidence type="ECO:0000256" key="5">
    <source>
        <dbReference type="PIRSR" id="PIRSR005604-1"/>
    </source>
</evidence>
<comment type="PTM">
    <text evidence="7">Contains at least one intrachain disulfide bond essential for its enzymatic activity.</text>
</comment>
<dbReference type="SMR" id="K7VQE7"/>
<protein>
    <recommendedName>
        <fullName evidence="7">Xyloglucan endotransglucosylase/hydrolase</fullName>
        <ecNumber evidence="7">2.4.1.207</ecNumber>
    </recommendedName>
</protein>
<dbReference type="InterPro" id="IPR000757">
    <property type="entry name" value="Beta-glucanase-like"/>
</dbReference>
<evidence type="ECO:0000313" key="11">
    <source>
        <dbReference type="Proteomes" id="UP000007305"/>
    </source>
</evidence>
<dbReference type="SUPFAM" id="SSF49899">
    <property type="entry name" value="Concanavalin A-like lectins/glucanases"/>
    <property type="match status" value="1"/>
</dbReference>
<keyword evidence="7" id="KW-0052">Apoplast</keyword>
<dbReference type="EnsemblPlants" id="Zm00001eb371920_T001">
    <property type="protein sequence ID" value="Zm00001eb371920_P001"/>
    <property type="gene ID" value="Zm00001eb371920"/>
</dbReference>
<keyword evidence="7" id="KW-0732">Signal</keyword>
<dbReference type="PaxDb" id="4577-GRMZM5G845080_P01"/>
<reference evidence="9" key="2">
    <citation type="submission" date="2015-12" db="EMBL/GenBank/DDBJ databases">
        <title>Update maize B73 reference genome by single molecule sequencing technologies.</title>
        <authorList>
            <consortium name="Maize Genome Sequencing Project"/>
            <person name="Ware D."/>
        </authorList>
    </citation>
    <scope>NUCLEOTIDE SEQUENCE</scope>
    <source>
        <tissue evidence="9">Seedling</tissue>
    </source>
</reference>
<dbReference type="GO" id="GO:0010411">
    <property type="term" value="P:xyloglucan metabolic process"/>
    <property type="evidence" value="ECO:0007669"/>
    <property type="project" value="InterPro"/>
</dbReference>
<organism evidence="10 11">
    <name type="scientific">Zea mays</name>
    <name type="common">Maize</name>
    <dbReference type="NCBI Taxonomy" id="4577"/>
    <lineage>
        <taxon>Eukaryota</taxon>
        <taxon>Viridiplantae</taxon>
        <taxon>Streptophyta</taxon>
        <taxon>Embryophyta</taxon>
        <taxon>Tracheophyta</taxon>
        <taxon>Spermatophyta</taxon>
        <taxon>Magnoliopsida</taxon>
        <taxon>Liliopsida</taxon>
        <taxon>Poales</taxon>
        <taxon>Poaceae</taxon>
        <taxon>PACMAD clade</taxon>
        <taxon>Panicoideae</taxon>
        <taxon>Andropogonodae</taxon>
        <taxon>Andropogoneae</taxon>
        <taxon>Tripsacinae</taxon>
        <taxon>Zea</taxon>
    </lineage>
</organism>
<dbReference type="Gramene" id="Zm00001eb371920_T001">
    <property type="protein sequence ID" value="Zm00001eb371920_P001"/>
    <property type="gene ID" value="Zm00001eb371920"/>
</dbReference>
<name>K7VQE7_MAIZE</name>
<dbReference type="GO" id="GO:0004553">
    <property type="term" value="F:hydrolase activity, hydrolyzing O-glycosyl compounds"/>
    <property type="evidence" value="ECO:0007669"/>
    <property type="project" value="InterPro"/>
</dbReference>
<feature type="signal peptide" evidence="7">
    <location>
        <begin position="1"/>
        <end position="21"/>
    </location>
</feature>
<feature type="active site" description="Proton donor" evidence="5">
    <location>
        <position position="110"/>
    </location>
</feature>
<reference evidence="10" key="4">
    <citation type="submission" date="2021-05" db="UniProtKB">
        <authorList>
            <consortium name="EnsemblPlants"/>
        </authorList>
    </citation>
    <scope>IDENTIFICATION</scope>
    <source>
        <strain evidence="10">cv. B73</strain>
    </source>
</reference>
<gene>
    <name evidence="10" type="primary">LOC103639665</name>
    <name evidence="9" type="ORF">ZEAMMB73_Zm00001d044776</name>
</gene>
<comment type="similarity">
    <text evidence="7">Belongs to the glycosyl hydrolase 16 family.</text>
</comment>
<dbReference type="InterPro" id="IPR010713">
    <property type="entry name" value="XET_C"/>
</dbReference>
<sequence length="289" mass="31773">MASEVRAWLLLLLLLLTGGASLGPPAAAGAAPALFDVNYVKDWGRLVDHGTEVNLILDQSSAARGGGFKSKSTYGSGFFHLRMKLPSGYTAGVVTTFYLISQPEDGTRDEVDFEFLGDKDGVPVTLQTNFFVNGKGGREQRLHLWFDPAAGFHDYKILWNPYQLVMFVDETPIRVVRNLRGSVPGYEFPTKPMLIRGSIWDGSTWATDGGRTKVDWSRAPFTAGYQGFDVSGCATASATPRCGSPGLWWNGVGYRNITAAQRAAYEGVVKKYMTYDYCKSSRKIECAYI</sequence>
<feature type="active site" description="Proton donor" evidence="5">
    <location>
        <position position="114"/>
    </location>
</feature>
<keyword evidence="2 7" id="KW-0378">Hydrolase</keyword>
<dbReference type="GO" id="GO:0016762">
    <property type="term" value="F:xyloglucan:xyloglucosyl transferase activity"/>
    <property type="evidence" value="ECO:0007669"/>
    <property type="project" value="UniProtKB-EC"/>
</dbReference>
<feature type="domain" description="GH16" evidence="8">
    <location>
        <begin position="26"/>
        <end position="225"/>
    </location>
</feature>
<evidence type="ECO:0000256" key="2">
    <source>
        <dbReference type="ARBA" id="ARBA00022801"/>
    </source>
</evidence>
<dbReference type="HOGENOM" id="CLU_048041_2_1_1"/>
<evidence type="ECO:0000313" key="9">
    <source>
        <dbReference type="EMBL" id="AQL00876.1"/>
    </source>
</evidence>
<reference evidence="10" key="3">
    <citation type="submission" date="2019-07" db="EMBL/GenBank/DDBJ databases">
        <authorList>
            <person name="Seetharam A."/>
            <person name="Woodhouse M."/>
            <person name="Cannon E."/>
        </authorList>
    </citation>
    <scope>NUCLEOTIDE SEQUENCE [LARGE SCALE GENOMIC DNA]</scope>
    <source>
        <strain evidence="10">cv. B73</strain>
    </source>
</reference>
<dbReference type="EC" id="2.4.1.207" evidence="7"/>
<evidence type="ECO:0000256" key="1">
    <source>
        <dbReference type="ARBA" id="ARBA00022679"/>
    </source>
</evidence>
<comment type="subcellular location">
    <subcellularLocation>
        <location evidence="7">Secreted</location>
        <location evidence="7">Cell wall</location>
    </subcellularLocation>
    <subcellularLocation>
        <location evidence="7">Secreted</location>
        <location evidence="7">Extracellular space</location>
        <location evidence="7">Apoplast</location>
    </subcellularLocation>
</comment>
<dbReference type="PROSITE" id="PS51762">
    <property type="entry name" value="GH16_2"/>
    <property type="match status" value="1"/>
</dbReference>
<dbReference type="Gene3D" id="2.60.120.200">
    <property type="match status" value="1"/>
</dbReference>
<feature type="active site" description="Nucleophile" evidence="6">
    <location>
        <position position="110"/>
    </location>
</feature>
<dbReference type="GO" id="GO:0071555">
    <property type="term" value="P:cell wall organization"/>
    <property type="evidence" value="ECO:0007669"/>
    <property type="project" value="UniProtKB-KW"/>
</dbReference>
<keyword evidence="7" id="KW-0964">Secreted</keyword>
<dbReference type="eggNOG" id="KOG0017">
    <property type="taxonomic scope" value="Eukaryota"/>
</dbReference>
<dbReference type="EMBL" id="CM000785">
    <property type="protein sequence ID" value="AQL00876.1"/>
    <property type="molecule type" value="Genomic_DNA"/>
</dbReference>
<keyword evidence="7" id="KW-0134">Cell wall</keyword>
<dbReference type="InterPro" id="IPR044791">
    <property type="entry name" value="Beta-glucanase/XTH"/>
</dbReference>
<keyword evidence="3" id="KW-1015">Disulfide bond</keyword>
<dbReference type="AlphaFoldDB" id="K7VQE7"/>
<dbReference type="Pfam" id="PF00722">
    <property type="entry name" value="Glyco_hydro_16"/>
    <property type="match status" value="1"/>
</dbReference>
<keyword evidence="4 7" id="KW-0326">Glycosidase</keyword>
<evidence type="ECO:0000256" key="4">
    <source>
        <dbReference type="ARBA" id="ARBA00023295"/>
    </source>
</evidence>
<evidence type="ECO:0000256" key="3">
    <source>
        <dbReference type="ARBA" id="ARBA00023157"/>
    </source>
</evidence>
<feature type="chain" id="PRO_5011126799" description="Xyloglucan endotransglucosylase/hydrolase" evidence="7">
    <location>
        <begin position="22"/>
        <end position="289"/>
    </location>
</feature>
<dbReference type="InterPro" id="IPR016455">
    <property type="entry name" value="XTH"/>
</dbReference>
<keyword evidence="7" id="KW-0961">Cell wall biogenesis/degradation</keyword>
<comment type="function">
    <text evidence="7">Catalyzes xyloglucan endohydrolysis (XEH) and/or endotransglycosylation (XET). Cleaves and religates xyloglucan polymers, an essential constituent of the primary cell wall, and thereby participates in cell wall construction of growing tissues.</text>
</comment>
<accession>K7VQE7</accession>
<dbReference type="PRINTS" id="PR00737">
    <property type="entry name" value="GLHYDRLASE16"/>
</dbReference>
<keyword evidence="1 7" id="KW-0808">Transferase</keyword>
<dbReference type="GO" id="GO:0048046">
    <property type="term" value="C:apoplast"/>
    <property type="evidence" value="ECO:0007669"/>
    <property type="project" value="UniProtKB-SubCell"/>
</dbReference>
<proteinExistence type="inferred from homology"/>
<dbReference type="FunCoup" id="K7VQE7">
    <property type="interactions" value="43"/>
</dbReference>
<evidence type="ECO:0000256" key="6">
    <source>
        <dbReference type="PIRSR" id="PIRSR608264-1"/>
    </source>
</evidence>
<dbReference type="PIRSF" id="PIRSF005604">
    <property type="entry name" value="XET"/>
    <property type="match status" value="1"/>
</dbReference>
<evidence type="ECO:0000259" key="8">
    <source>
        <dbReference type="PROSITE" id="PS51762"/>
    </source>
</evidence>
<dbReference type="InterPro" id="IPR008264">
    <property type="entry name" value="Beta_glucanase"/>
</dbReference>
<dbReference type="PANTHER" id="PTHR31062">
    <property type="entry name" value="XYLOGLUCAN ENDOTRANSGLUCOSYLASE/HYDROLASE PROTEIN 8-RELATED"/>
    <property type="match status" value="1"/>
</dbReference>
<dbReference type="Pfam" id="PF06955">
    <property type="entry name" value="XET_C"/>
    <property type="match status" value="1"/>
</dbReference>
<keyword evidence="11" id="KW-1185">Reference proteome</keyword>
<reference evidence="11" key="1">
    <citation type="journal article" date="2009" name="Science">
        <title>The B73 maize genome: complexity, diversity, and dynamics.</title>
        <authorList>
            <person name="Schnable P.S."/>
            <person name="Ware D."/>
            <person name="Fulton R.S."/>
            <person name="Stein J.C."/>
            <person name="Wei F."/>
            <person name="Pasternak S."/>
            <person name="Liang C."/>
            <person name="Zhang J."/>
            <person name="Fulton L."/>
            <person name="Graves T.A."/>
            <person name="Minx P."/>
            <person name="Reily A.D."/>
            <person name="Courtney L."/>
            <person name="Kruchowski S.S."/>
            <person name="Tomlinson C."/>
            <person name="Strong C."/>
            <person name="Delehaunty K."/>
            <person name="Fronick C."/>
            <person name="Courtney B."/>
            <person name="Rock S.M."/>
            <person name="Belter E."/>
            <person name="Du F."/>
            <person name="Kim K."/>
            <person name="Abbott R.M."/>
            <person name="Cotton M."/>
            <person name="Levy A."/>
            <person name="Marchetto P."/>
            <person name="Ochoa K."/>
            <person name="Jackson S.M."/>
            <person name="Gillam B."/>
            <person name="Chen W."/>
            <person name="Yan L."/>
            <person name="Higginbotham J."/>
            <person name="Cardenas M."/>
            <person name="Waligorski J."/>
            <person name="Applebaum E."/>
            <person name="Phelps L."/>
            <person name="Falcone J."/>
            <person name="Kanchi K."/>
            <person name="Thane T."/>
            <person name="Scimone A."/>
            <person name="Thane N."/>
            <person name="Henke J."/>
            <person name="Wang T."/>
            <person name="Ruppert J."/>
            <person name="Shah N."/>
            <person name="Rotter K."/>
            <person name="Hodges J."/>
            <person name="Ingenthron E."/>
            <person name="Cordes M."/>
            <person name="Kohlberg S."/>
            <person name="Sgro J."/>
            <person name="Delgado B."/>
            <person name="Mead K."/>
            <person name="Chinwalla A."/>
            <person name="Leonard S."/>
            <person name="Crouse K."/>
            <person name="Collura K."/>
            <person name="Kudrna D."/>
            <person name="Currie J."/>
            <person name="He R."/>
            <person name="Angelova A."/>
            <person name="Rajasekar S."/>
            <person name="Mueller T."/>
            <person name="Lomeli R."/>
            <person name="Scara G."/>
            <person name="Ko A."/>
            <person name="Delaney K."/>
            <person name="Wissotski M."/>
            <person name="Lopez G."/>
            <person name="Campos D."/>
            <person name="Braidotti M."/>
            <person name="Ashley E."/>
            <person name="Golser W."/>
            <person name="Kim H."/>
            <person name="Lee S."/>
            <person name="Lin J."/>
            <person name="Dujmic Z."/>
            <person name="Kim W."/>
            <person name="Talag J."/>
            <person name="Zuccolo A."/>
            <person name="Fan C."/>
            <person name="Sebastian A."/>
            <person name="Kramer M."/>
            <person name="Spiegel L."/>
            <person name="Nascimento L."/>
            <person name="Zutavern T."/>
            <person name="Miller B."/>
            <person name="Ambroise C."/>
            <person name="Muller S."/>
            <person name="Spooner W."/>
            <person name="Narechania A."/>
            <person name="Ren L."/>
            <person name="Wei S."/>
            <person name="Kumari S."/>
            <person name="Faga B."/>
            <person name="Levy M.J."/>
            <person name="McMahan L."/>
            <person name="Van Buren P."/>
            <person name="Vaughn M.W."/>
            <person name="Ying K."/>
            <person name="Yeh C.-T."/>
            <person name="Emrich S.J."/>
            <person name="Jia Y."/>
            <person name="Kalyanaraman A."/>
            <person name="Hsia A.-P."/>
            <person name="Barbazuk W.B."/>
            <person name="Baucom R.S."/>
            <person name="Brutnell T.P."/>
            <person name="Carpita N.C."/>
            <person name="Chaparro C."/>
            <person name="Chia J.-M."/>
            <person name="Deragon J.-M."/>
            <person name="Estill J.C."/>
            <person name="Fu Y."/>
            <person name="Jeddeloh J.A."/>
            <person name="Han Y."/>
            <person name="Lee H."/>
            <person name="Li P."/>
            <person name="Lisch D.R."/>
            <person name="Liu S."/>
            <person name="Liu Z."/>
            <person name="Nagel D.H."/>
            <person name="McCann M.C."/>
            <person name="SanMiguel P."/>
            <person name="Myers A.M."/>
            <person name="Nettleton D."/>
            <person name="Nguyen J."/>
            <person name="Penning B.W."/>
            <person name="Ponnala L."/>
            <person name="Schneider K.L."/>
            <person name="Schwartz D.C."/>
            <person name="Sharma A."/>
            <person name="Soderlund C."/>
            <person name="Springer N.M."/>
            <person name="Sun Q."/>
            <person name="Wang H."/>
            <person name="Waterman M."/>
            <person name="Westerman R."/>
            <person name="Wolfgruber T.K."/>
            <person name="Yang L."/>
            <person name="Yu Y."/>
            <person name="Zhang L."/>
            <person name="Zhou S."/>
            <person name="Zhu Q."/>
            <person name="Bennetzen J.L."/>
            <person name="Dawe R.K."/>
            <person name="Jiang J."/>
            <person name="Jiang N."/>
            <person name="Presting G.G."/>
            <person name="Wessler S.R."/>
            <person name="Aluru S."/>
            <person name="Martienssen R.A."/>
            <person name="Clifton S.W."/>
            <person name="McCombie W.R."/>
            <person name="Wing R.A."/>
            <person name="Wilson R.K."/>
        </authorList>
    </citation>
    <scope>NUCLEOTIDE SEQUENCE [LARGE SCALE GENOMIC DNA]</scope>
    <source>
        <strain evidence="11">cv. B73</strain>
    </source>
</reference>